<evidence type="ECO:0000313" key="5">
    <source>
        <dbReference type="RefSeq" id="XP_020837940.1"/>
    </source>
</evidence>
<dbReference type="PANTHER" id="PTHR11346">
    <property type="entry name" value="GALECTIN"/>
    <property type="match status" value="1"/>
</dbReference>
<reference evidence="5" key="1">
    <citation type="submission" date="2025-08" db="UniProtKB">
        <authorList>
            <consortium name="RefSeq"/>
        </authorList>
    </citation>
    <scope>IDENTIFICATION</scope>
    <source>
        <tissue evidence="5">Spleen</tissue>
    </source>
</reference>
<dbReference type="InterPro" id="IPR013320">
    <property type="entry name" value="ConA-like_dom_sf"/>
</dbReference>
<sequence>MAQPIAAYDMNLTQGAFIRIAGDILPDARHFSIDIGEDNSNFALHFNARFNYLGSHHVIICNTKRGDYFGRERKMKHFPFQRGARTEIFIAFDERFFVVKLHDGFVFSFLNRTDTERINYVGTHGDIAVRSLGFE</sequence>
<evidence type="ECO:0000256" key="2">
    <source>
        <dbReference type="RuleBase" id="RU102079"/>
    </source>
</evidence>
<dbReference type="GO" id="GO:0030246">
    <property type="term" value="F:carbohydrate binding"/>
    <property type="evidence" value="ECO:0007669"/>
    <property type="project" value="UniProtKB-UniRule"/>
</dbReference>
<dbReference type="GeneID" id="110205589"/>
<dbReference type="RefSeq" id="XP_020837940.1">
    <property type="nucleotide sequence ID" value="XM_020982281.1"/>
</dbReference>
<organism evidence="4 5">
    <name type="scientific">Phascolarctos cinereus</name>
    <name type="common">Koala</name>
    <dbReference type="NCBI Taxonomy" id="38626"/>
    <lineage>
        <taxon>Eukaryota</taxon>
        <taxon>Metazoa</taxon>
        <taxon>Chordata</taxon>
        <taxon>Craniata</taxon>
        <taxon>Vertebrata</taxon>
        <taxon>Euteleostomi</taxon>
        <taxon>Mammalia</taxon>
        <taxon>Metatheria</taxon>
        <taxon>Diprotodontia</taxon>
        <taxon>Phascolarctidae</taxon>
        <taxon>Phascolarctos</taxon>
    </lineage>
</organism>
<dbReference type="Proteomes" id="UP000515140">
    <property type="component" value="Unplaced"/>
</dbReference>
<dbReference type="PROSITE" id="PS51304">
    <property type="entry name" value="GALECTIN"/>
    <property type="match status" value="1"/>
</dbReference>
<keyword evidence="4" id="KW-1185">Reference proteome</keyword>
<keyword evidence="1 2" id="KW-0430">Lectin</keyword>
<dbReference type="AlphaFoldDB" id="A0A6P5JV49"/>
<proteinExistence type="predicted"/>
<accession>A0A6P5JV49</accession>
<dbReference type="InParanoid" id="A0A6P5JV49"/>
<dbReference type="Pfam" id="PF00337">
    <property type="entry name" value="Gal-bind_lectin"/>
    <property type="match status" value="1"/>
</dbReference>
<dbReference type="SMART" id="SM00276">
    <property type="entry name" value="GLECT"/>
    <property type="match status" value="1"/>
</dbReference>
<feature type="domain" description="Galectin" evidence="3">
    <location>
        <begin position="4"/>
        <end position="135"/>
    </location>
</feature>
<dbReference type="Gene3D" id="2.60.120.200">
    <property type="match status" value="1"/>
</dbReference>
<dbReference type="SUPFAM" id="SSF49899">
    <property type="entry name" value="Concanavalin A-like lectins/glucanases"/>
    <property type="match status" value="1"/>
</dbReference>
<evidence type="ECO:0000313" key="4">
    <source>
        <dbReference type="Proteomes" id="UP000515140"/>
    </source>
</evidence>
<evidence type="ECO:0000259" key="3">
    <source>
        <dbReference type="PROSITE" id="PS51304"/>
    </source>
</evidence>
<dbReference type="SMART" id="SM00908">
    <property type="entry name" value="Gal-bind_lectin"/>
    <property type="match status" value="1"/>
</dbReference>
<gene>
    <name evidence="5" type="primary">LOC110205589</name>
</gene>
<dbReference type="FunFam" id="2.60.120.200:FF:000021">
    <property type="entry name" value="Galectin"/>
    <property type="match status" value="1"/>
</dbReference>
<dbReference type="PANTHER" id="PTHR11346:SF147">
    <property type="entry name" value="GALECTIN"/>
    <property type="match status" value="1"/>
</dbReference>
<dbReference type="InterPro" id="IPR044156">
    <property type="entry name" value="Galectin-like"/>
</dbReference>
<dbReference type="InterPro" id="IPR001079">
    <property type="entry name" value="Galectin_CRD"/>
</dbReference>
<name>A0A6P5JV49_PHACI</name>
<dbReference type="KEGG" id="pcw:110205589"/>
<evidence type="ECO:0000256" key="1">
    <source>
        <dbReference type="ARBA" id="ARBA00022734"/>
    </source>
</evidence>
<protein>
    <recommendedName>
        <fullName evidence="2">Galectin</fullName>
    </recommendedName>
</protein>
<dbReference type="CDD" id="cd00070">
    <property type="entry name" value="GLECT"/>
    <property type="match status" value="1"/>
</dbReference>